<dbReference type="InterPro" id="IPR018060">
    <property type="entry name" value="HTH_AraC"/>
</dbReference>
<evidence type="ECO:0000256" key="2">
    <source>
        <dbReference type="ARBA" id="ARBA00023125"/>
    </source>
</evidence>
<protein>
    <submittedName>
        <fullName evidence="5">Helix-turn-helix domain-containing protein</fullName>
    </submittedName>
</protein>
<dbReference type="InterPro" id="IPR009057">
    <property type="entry name" value="Homeodomain-like_sf"/>
</dbReference>
<gene>
    <name evidence="5" type="ORF">MUN79_29100</name>
</gene>
<evidence type="ECO:0000256" key="3">
    <source>
        <dbReference type="ARBA" id="ARBA00023163"/>
    </source>
</evidence>
<evidence type="ECO:0000256" key="1">
    <source>
        <dbReference type="ARBA" id="ARBA00023015"/>
    </source>
</evidence>
<dbReference type="RefSeq" id="WP_244678463.1">
    <property type="nucleotide sequence ID" value="NZ_CP095047.1"/>
</dbReference>
<dbReference type="SMART" id="SM00342">
    <property type="entry name" value="HTH_ARAC"/>
    <property type="match status" value="1"/>
</dbReference>
<name>A0A8T9QH06_9BACT</name>
<dbReference type="EMBL" id="CP095047">
    <property type="protein sequence ID" value="UOQ75130.1"/>
    <property type="molecule type" value="Genomic_DNA"/>
</dbReference>
<reference evidence="5" key="1">
    <citation type="submission" date="2022-04" db="EMBL/GenBank/DDBJ databases">
        <title>Hymenobacter sp. isolated from the air.</title>
        <authorList>
            <person name="Won M."/>
            <person name="Lee C.-M."/>
            <person name="Woen H.-Y."/>
            <person name="Kwon S.-W."/>
        </authorList>
    </citation>
    <scope>NUCLEOTIDE SEQUENCE</scope>
    <source>
        <strain evidence="5">5116S-3</strain>
        <plasmid evidence="5">unnamed1</plasmid>
    </source>
</reference>
<dbReference type="PANTHER" id="PTHR43280">
    <property type="entry name" value="ARAC-FAMILY TRANSCRIPTIONAL REGULATOR"/>
    <property type="match status" value="1"/>
</dbReference>
<accession>A0A8T9QH06</accession>
<keyword evidence="2" id="KW-0238">DNA-binding</keyword>
<feature type="domain" description="HTH araC/xylS-type" evidence="4">
    <location>
        <begin position="180"/>
        <end position="278"/>
    </location>
</feature>
<evidence type="ECO:0000313" key="5">
    <source>
        <dbReference type="EMBL" id="UOQ75130.1"/>
    </source>
</evidence>
<proteinExistence type="predicted"/>
<sequence length="289" mass="33278">MKLALTDHQTGADLLLISEEAGFDHRFYSRDAAKPYFTIAWNSGPAQAVDIDGTSHRFDSQTILPLMFNQSFTFERPADVVAWQFNREFYCVVDHDAEVSCAGFLFGMGNTVFIRLDAAYQAKLKLMVAIFKQELATQDHVQNEMLVVLLKRLIITITKLARSEYMPGEDSQDQRLSIFRKFNVLVESHFRREHSVAYYANLLHKSPKTLANVFALYSDRTALQLIQGRILLEAKRLLHYTPKSVKEITYELGFEEPAYFCNFFKRHTAVSPIKYRQDKALLPDDGKFL</sequence>
<keyword evidence="1" id="KW-0805">Transcription regulation</keyword>
<dbReference type="GO" id="GO:0003700">
    <property type="term" value="F:DNA-binding transcription factor activity"/>
    <property type="evidence" value="ECO:0007669"/>
    <property type="project" value="InterPro"/>
</dbReference>
<dbReference type="Pfam" id="PF12833">
    <property type="entry name" value="HTH_18"/>
    <property type="match status" value="1"/>
</dbReference>
<dbReference type="SUPFAM" id="SSF46689">
    <property type="entry name" value="Homeodomain-like"/>
    <property type="match status" value="1"/>
</dbReference>
<geneLocation type="plasmid" evidence="5 6">
    <name>unnamed1</name>
</geneLocation>
<dbReference type="KEGG" id="hcu:MUN79_29100"/>
<evidence type="ECO:0000313" key="6">
    <source>
        <dbReference type="Proteomes" id="UP000831796"/>
    </source>
</evidence>
<dbReference type="PROSITE" id="PS01124">
    <property type="entry name" value="HTH_ARAC_FAMILY_2"/>
    <property type="match status" value="1"/>
</dbReference>
<organism evidence="5 6">
    <name type="scientific">Hymenobacter cellulosilyticus</name>
    <dbReference type="NCBI Taxonomy" id="2932248"/>
    <lineage>
        <taxon>Bacteria</taxon>
        <taxon>Pseudomonadati</taxon>
        <taxon>Bacteroidota</taxon>
        <taxon>Cytophagia</taxon>
        <taxon>Cytophagales</taxon>
        <taxon>Hymenobacteraceae</taxon>
        <taxon>Hymenobacter</taxon>
    </lineage>
</organism>
<dbReference type="PANTHER" id="PTHR43280:SF32">
    <property type="entry name" value="TRANSCRIPTIONAL REGULATORY PROTEIN"/>
    <property type="match status" value="1"/>
</dbReference>
<dbReference type="AlphaFoldDB" id="A0A8T9QH06"/>
<dbReference type="GO" id="GO:0043565">
    <property type="term" value="F:sequence-specific DNA binding"/>
    <property type="evidence" value="ECO:0007669"/>
    <property type="project" value="InterPro"/>
</dbReference>
<evidence type="ECO:0000259" key="4">
    <source>
        <dbReference type="PROSITE" id="PS01124"/>
    </source>
</evidence>
<keyword evidence="6" id="KW-1185">Reference proteome</keyword>
<dbReference type="Gene3D" id="1.10.10.60">
    <property type="entry name" value="Homeodomain-like"/>
    <property type="match status" value="1"/>
</dbReference>
<dbReference type="Proteomes" id="UP000831796">
    <property type="component" value="Plasmid unnamed1"/>
</dbReference>
<keyword evidence="5" id="KW-0614">Plasmid</keyword>
<keyword evidence="3" id="KW-0804">Transcription</keyword>